<gene>
    <name evidence="4" type="ORF">O9K51_07261</name>
</gene>
<dbReference type="AlphaFoldDB" id="A0AB34FLV3"/>
<feature type="region of interest" description="Disordered" evidence="2">
    <location>
        <begin position="1029"/>
        <end position="1098"/>
    </location>
</feature>
<comment type="caution">
    <text evidence="4">The sequence shown here is derived from an EMBL/GenBank/DDBJ whole genome shotgun (WGS) entry which is preliminary data.</text>
</comment>
<feature type="compositionally biased region" description="Acidic residues" evidence="2">
    <location>
        <begin position="672"/>
        <end position="692"/>
    </location>
</feature>
<dbReference type="Proteomes" id="UP001163105">
    <property type="component" value="Unassembled WGS sequence"/>
</dbReference>
<feature type="compositionally biased region" description="Polar residues" evidence="2">
    <location>
        <begin position="561"/>
        <end position="573"/>
    </location>
</feature>
<accession>A0AB34FLV3</accession>
<organism evidence="4 5">
    <name type="scientific">Purpureocillium lavendulum</name>
    <dbReference type="NCBI Taxonomy" id="1247861"/>
    <lineage>
        <taxon>Eukaryota</taxon>
        <taxon>Fungi</taxon>
        <taxon>Dikarya</taxon>
        <taxon>Ascomycota</taxon>
        <taxon>Pezizomycotina</taxon>
        <taxon>Sordariomycetes</taxon>
        <taxon>Hypocreomycetidae</taxon>
        <taxon>Hypocreales</taxon>
        <taxon>Ophiocordycipitaceae</taxon>
        <taxon>Purpureocillium</taxon>
    </lineage>
</organism>
<feature type="compositionally biased region" description="Pro residues" evidence="2">
    <location>
        <begin position="1042"/>
        <end position="1053"/>
    </location>
</feature>
<dbReference type="Pfam" id="PF07859">
    <property type="entry name" value="Abhydrolase_3"/>
    <property type="match status" value="1"/>
</dbReference>
<keyword evidence="5" id="KW-1185">Reference proteome</keyword>
<feature type="compositionally biased region" description="Polar residues" evidence="2">
    <location>
        <begin position="646"/>
        <end position="661"/>
    </location>
</feature>
<feature type="compositionally biased region" description="Polar residues" evidence="2">
    <location>
        <begin position="716"/>
        <end position="743"/>
    </location>
</feature>
<feature type="region of interest" description="Disordered" evidence="2">
    <location>
        <begin position="473"/>
        <end position="617"/>
    </location>
</feature>
<evidence type="ECO:0000256" key="1">
    <source>
        <dbReference type="ARBA" id="ARBA00022801"/>
    </source>
</evidence>
<dbReference type="PANTHER" id="PTHR48081">
    <property type="entry name" value="AB HYDROLASE SUPERFAMILY PROTEIN C4A8.06C"/>
    <property type="match status" value="1"/>
</dbReference>
<evidence type="ECO:0000256" key="2">
    <source>
        <dbReference type="SAM" id="MobiDB-lite"/>
    </source>
</evidence>
<sequence length="1143" mass="126196">MVLEALHRWFRPLLVALFNPRLSWSIRWRTLLLQPISLITYSINTIPYLFSRPFVVEHLPIAPGRSLRVLVFKAPGHGARSAGNDDDDGQRPEEEEQQQQPQPPPQPLRPLHVEIHGGSFIGGLPESNAAFDARVAAETGAVVVSLSYRYAPEHVFPAAIDDVDAAVSWIAAHAAARWGADPALMTVGGFSAGGNLAVAATQRPERQAPSPTRVRAIVTFYAALDLRLRPDEKPRPAGFPASDPLRVLLPLFDAYMAGARRAHVDDARLSPALARRETLPERILLVVPAVDILFAEQMAFAERVNGEDEREGRRTGGRRRIETMVVDGMFHGYLEVPDAVVKRHVKDEAFTRGVEFLRETKIPPPEANRLPTQYAGFTQSRLLGMPRRYRRQHDDFDPDFAIHVDPSCMSEPTRDDTMEQEVPMADVDVGVADTMEDHIQAAEVPVDVAADAGEESADAVRDLDAVEDDELAAPQADDQEADGQEASNIDNEAREAPVEAVTEDVPTNDSDDELVQEPAQELPVQNLDEDDIRPEPLHASVEDDEIGETAPEHHENHSETPDFTTDNETQDTMTVDHTEQDTASVTDYDQSLLDDDDAGSRRQSAMSAASVDSDRRASYRTEALIHAAARDIVEQLGRRESVPDADTSTVDGSSVAGSERQSYGGESITEHIDEEEKQDNTPEEEEGQDTAEADAAGDSSSHHEHEDEVFSDDSPRSSMGSMSEAEQTKIEQTLSQRNISQRSHSPRISDIPPSDMDDEDFVATVRGTPRPPFRSPSSVRALQMSSPPASVLGTTPRSSRRTPLPTVSRLGSPSVSAQYSPKKTPPRFKRATPPLVLLHVTLLPPRWAWADVLEAAAAGDLSPEAKTLRDAWRQLQERTGDTVSDRGILLPHPQNDYEVLEERLLEALELPLRRRARILDDAGGGDDDYYDDEYSRGADKTHWCRTCKSEIRYDSLGQGRVFRVKVYASNGLMRAGAWEACWKEMERVDVELEPIVDVGVGDELAALAAEQERAMEMRDDTFVEQLPHEPEQGVHDDERQPPSTPAPEPPMAPTPAYHHQERRRTVDEERLREIYGSTPPAHAEAPSETPPSPGASASLPELLLEAGRVAMRDRKNVVIGLLSVLILLLAMRTGVMAPAPVER</sequence>
<protein>
    <submittedName>
        <fullName evidence="4">Pathway-specific nitrogen regulator</fullName>
    </submittedName>
</protein>
<feature type="compositionally biased region" description="Acidic residues" evidence="2">
    <location>
        <begin position="473"/>
        <end position="483"/>
    </location>
</feature>
<dbReference type="InterPro" id="IPR029058">
    <property type="entry name" value="AB_hydrolase_fold"/>
</dbReference>
<feature type="compositionally biased region" description="Basic and acidic residues" evidence="2">
    <location>
        <begin position="550"/>
        <end position="560"/>
    </location>
</feature>
<feature type="compositionally biased region" description="Acidic residues" evidence="2">
    <location>
        <begin position="84"/>
        <end position="97"/>
    </location>
</feature>
<keyword evidence="1" id="KW-0378">Hydrolase</keyword>
<evidence type="ECO:0000313" key="5">
    <source>
        <dbReference type="Proteomes" id="UP001163105"/>
    </source>
</evidence>
<feature type="region of interest" description="Disordered" evidence="2">
    <location>
        <begin position="636"/>
        <end position="827"/>
    </location>
</feature>
<feature type="compositionally biased region" description="Polar residues" evidence="2">
    <location>
        <begin position="809"/>
        <end position="821"/>
    </location>
</feature>
<dbReference type="InterPro" id="IPR013094">
    <property type="entry name" value="AB_hydrolase_3"/>
</dbReference>
<feature type="compositionally biased region" description="Basic and acidic residues" evidence="2">
    <location>
        <begin position="1029"/>
        <end position="1040"/>
    </location>
</feature>
<feature type="domain" description="Alpha/beta hydrolase fold-3" evidence="3">
    <location>
        <begin position="113"/>
        <end position="333"/>
    </location>
</feature>
<feature type="region of interest" description="Disordered" evidence="2">
    <location>
        <begin position="78"/>
        <end position="110"/>
    </location>
</feature>
<feature type="compositionally biased region" description="Basic and acidic residues" evidence="2">
    <location>
        <begin position="1063"/>
        <end position="1073"/>
    </location>
</feature>
<reference evidence="4" key="1">
    <citation type="submission" date="2023-01" db="EMBL/GenBank/DDBJ databases">
        <title>The growth and conidiation of Purpureocillium lavendulum are regulated by nitrogen source and histone H3K14 acetylation.</title>
        <authorList>
            <person name="Tang P."/>
            <person name="Han J."/>
            <person name="Zhang C."/>
            <person name="Tang P."/>
            <person name="Qi F."/>
            <person name="Zhang K."/>
            <person name="Liang L."/>
        </authorList>
    </citation>
    <scope>NUCLEOTIDE SEQUENCE</scope>
    <source>
        <strain evidence="4">YMF1.00683</strain>
    </source>
</reference>
<feature type="compositionally biased region" description="Polar residues" evidence="2">
    <location>
        <begin position="783"/>
        <end position="797"/>
    </location>
</feature>
<evidence type="ECO:0000313" key="4">
    <source>
        <dbReference type="EMBL" id="KAJ6439376.1"/>
    </source>
</evidence>
<evidence type="ECO:0000259" key="3">
    <source>
        <dbReference type="Pfam" id="PF07859"/>
    </source>
</evidence>
<dbReference type="Gene3D" id="3.40.50.1820">
    <property type="entry name" value="alpha/beta hydrolase"/>
    <property type="match status" value="1"/>
</dbReference>
<dbReference type="SUPFAM" id="SSF53474">
    <property type="entry name" value="alpha/beta-Hydrolases"/>
    <property type="match status" value="1"/>
</dbReference>
<dbReference type="EMBL" id="JAQHRD010000006">
    <property type="protein sequence ID" value="KAJ6439376.1"/>
    <property type="molecule type" value="Genomic_DNA"/>
</dbReference>
<name>A0AB34FLV3_9HYPO</name>
<dbReference type="InterPro" id="IPR050300">
    <property type="entry name" value="GDXG_lipolytic_enzyme"/>
</dbReference>
<proteinExistence type="predicted"/>
<dbReference type="GO" id="GO:0016787">
    <property type="term" value="F:hydrolase activity"/>
    <property type="evidence" value="ECO:0007669"/>
    <property type="project" value="UniProtKB-KW"/>
</dbReference>